<proteinExistence type="predicted"/>
<gene>
    <name evidence="1" type="ORF">OH76DRAFT_539444</name>
</gene>
<dbReference type="Proteomes" id="UP000256964">
    <property type="component" value="Unassembled WGS sequence"/>
</dbReference>
<name>A0A371CHI7_9APHY</name>
<evidence type="ECO:0000313" key="1">
    <source>
        <dbReference type="EMBL" id="RDX39747.1"/>
    </source>
</evidence>
<evidence type="ECO:0000313" key="2">
    <source>
        <dbReference type="Proteomes" id="UP000256964"/>
    </source>
</evidence>
<sequence length="118" mass="12694">MIRSVGSGTLSARSTLLSLDHLTFIGSRSNLQFVPVASFALSILSTDQSLQLIELFLAKTRLKSKDKKGQERQGVSFVSTFPADTGLPTSVAVPIFVITPVLANTRNCRPCPSSPTTR</sequence>
<reference evidence="1 2" key="1">
    <citation type="journal article" date="2018" name="Biotechnol. Biofuels">
        <title>Integrative visual omics of the white-rot fungus Polyporus brumalis exposes the biotechnological potential of its oxidative enzymes for delignifying raw plant biomass.</title>
        <authorList>
            <person name="Miyauchi S."/>
            <person name="Rancon A."/>
            <person name="Drula E."/>
            <person name="Hage H."/>
            <person name="Chaduli D."/>
            <person name="Favel A."/>
            <person name="Grisel S."/>
            <person name="Henrissat B."/>
            <person name="Herpoel-Gimbert I."/>
            <person name="Ruiz-Duenas F.J."/>
            <person name="Chevret D."/>
            <person name="Hainaut M."/>
            <person name="Lin J."/>
            <person name="Wang M."/>
            <person name="Pangilinan J."/>
            <person name="Lipzen A."/>
            <person name="Lesage-Meessen L."/>
            <person name="Navarro D."/>
            <person name="Riley R."/>
            <person name="Grigoriev I.V."/>
            <person name="Zhou S."/>
            <person name="Raouche S."/>
            <person name="Rosso M.N."/>
        </authorList>
    </citation>
    <scope>NUCLEOTIDE SEQUENCE [LARGE SCALE GENOMIC DNA]</scope>
    <source>
        <strain evidence="1 2">BRFM 1820</strain>
    </source>
</reference>
<accession>A0A371CHI7</accession>
<protein>
    <submittedName>
        <fullName evidence="1">Uncharacterized protein</fullName>
    </submittedName>
</protein>
<dbReference type="EMBL" id="KZ857657">
    <property type="protein sequence ID" value="RDX39747.1"/>
    <property type="molecule type" value="Genomic_DNA"/>
</dbReference>
<keyword evidence="2" id="KW-1185">Reference proteome</keyword>
<dbReference type="AlphaFoldDB" id="A0A371CHI7"/>
<organism evidence="1 2">
    <name type="scientific">Lentinus brumalis</name>
    <dbReference type="NCBI Taxonomy" id="2498619"/>
    <lineage>
        <taxon>Eukaryota</taxon>
        <taxon>Fungi</taxon>
        <taxon>Dikarya</taxon>
        <taxon>Basidiomycota</taxon>
        <taxon>Agaricomycotina</taxon>
        <taxon>Agaricomycetes</taxon>
        <taxon>Polyporales</taxon>
        <taxon>Polyporaceae</taxon>
        <taxon>Lentinus</taxon>
    </lineage>
</organism>